<name>A0A8S4PUE2_OWEFU</name>
<dbReference type="InterPro" id="IPR015919">
    <property type="entry name" value="Cadherin-like_sf"/>
</dbReference>
<dbReference type="Proteomes" id="UP000749559">
    <property type="component" value="Unassembled WGS sequence"/>
</dbReference>
<dbReference type="InterPro" id="IPR050174">
    <property type="entry name" value="Protocadherin/Cadherin-CA"/>
</dbReference>
<dbReference type="OrthoDB" id="6156217at2759"/>
<dbReference type="PROSITE" id="PS50268">
    <property type="entry name" value="CADHERIN_2"/>
    <property type="match status" value="1"/>
</dbReference>
<keyword evidence="4" id="KW-0325">Glycoprotein</keyword>
<dbReference type="GO" id="GO:0007156">
    <property type="term" value="P:homophilic cell adhesion via plasma membrane adhesion molecules"/>
    <property type="evidence" value="ECO:0007669"/>
    <property type="project" value="InterPro"/>
</dbReference>
<evidence type="ECO:0000256" key="5">
    <source>
        <dbReference type="PROSITE-ProRule" id="PRU00043"/>
    </source>
</evidence>
<reference evidence="7" key="1">
    <citation type="submission" date="2022-03" db="EMBL/GenBank/DDBJ databases">
        <authorList>
            <person name="Martin C."/>
        </authorList>
    </citation>
    <scope>NUCLEOTIDE SEQUENCE</scope>
</reference>
<evidence type="ECO:0000256" key="1">
    <source>
        <dbReference type="ARBA" id="ARBA00004167"/>
    </source>
</evidence>
<dbReference type="SUPFAM" id="SSF49313">
    <property type="entry name" value="Cadherin-like"/>
    <property type="match status" value="1"/>
</dbReference>
<protein>
    <recommendedName>
        <fullName evidence="6">Cadherin domain-containing protein</fullName>
    </recommendedName>
</protein>
<evidence type="ECO:0000259" key="6">
    <source>
        <dbReference type="PROSITE" id="PS50268"/>
    </source>
</evidence>
<dbReference type="InterPro" id="IPR002126">
    <property type="entry name" value="Cadherin-like_dom"/>
</dbReference>
<dbReference type="CDD" id="cd11304">
    <property type="entry name" value="Cadherin_repeat"/>
    <property type="match status" value="1"/>
</dbReference>
<proteinExistence type="predicted"/>
<evidence type="ECO:0000256" key="4">
    <source>
        <dbReference type="ARBA" id="ARBA00023180"/>
    </source>
</evidence>
<evidence type="ECO:0000256" key="2">
    <source>
        <dbReference type="ARBA" id="ARBA00022692"/>
    </source>
</evidence>
<dbReference type="GO" id="GO:0005509">
    <property type="term" value="F:calcium ion binding"/>
    <property type="evidence" value="ECO:0007669"/>
    <property type="project" value="UniProtKB-UniRule"/>
</dbReference>
<keyword evidence="3" id="KW-0472">Membrane</keyword>
<evidence type="ECO:0000256" key="3">
    <source>
        <dbReference type="ARBA" id="ARBA00022989"/>
    </source>
</evidence>
<feature type="non-terminal residue" evidence="7">
    <location>
        <position position="99"/>
    </location>
</feature>
<feature type="non-terminal residue" evidence="7">
    <location>
        <position position="1"/>
    </location>
</feature>
<comment type="subcellular location">
    <subcellularLocation>
        <location evidence="1">Membrane</location>
        <topology evidence="1">Single-pass membrane protein</topology>
    </subcellularLocation>
</comment>
<organism evidence="7 8">
    <name type="scientific">Owenia fusiformis</name>
    <name type="common">Polychaete worm</name>
    <dbReference type="NCBI Taxonomy" id="6347"/>
    <lineage>
        <taxon>Eukaryota</taxon>
        <taxon>Metazoa</taxon>
        <taxon>Spiralia</taxon>
        <taxon>Lophotrochozoa</taxon>
        <taxon>Annelida</taxon>
        <taxon>Polychaeta</taxon>
        <taxon>Sedentaria</taxon>
        <taxon>Canalipalpata</taxon>
        <taxon>Sabellida</taxon>
        <taxon>Oweniida</taxon>
        <taxon>Oweniidae</taxon>
        <taxon>Owenia</taxon>
    </lineage>
</organism>
<evidence type="ECO:0000313" key="8">
    <source>
        <dbReference type="Proteomes" id="UP000749559"/>
    </source>
</evidence>
<keyword evidence="3" id="KW-1133">Transmembrane helix</keyword>
<keyword evidence="8" id="KW-1185">Reference proteome</keyword>
<accession>A0A8S4PUE2</accession>
<comment type="caution">
    <text evidence="7">The sequence shown here is derived from an EMBL/GenBank/DDBJ whole genome shotgun (WGS) entry which is preliminary data.</text>
</comment>
<dbReference type="Gene3D" id="2.60.40.60">
    <property type="entry name" value="Cadherins"/>
    <property type="match status" value="1"/>
</dbReference>
<dbReference type="PANTHER" id="PTHR24028:SF328">
    <property type="entry name" value="CADHERIN-3"/>
    <property type="match status" value="1"/>
</dbReference>
<feature type="domain" description="Cadherin" evidence="6">
    <location>
        <begin position="11"/>
        <end position="99"/>
    </location>
</feature>
<dbReference type="PRINTS" id="PR00205">
    <property type="entry name" value="CADHERIN"/>
</dbReference>
<dbReference type="PANTHER" id="PTHR24028">
    <property type="entry name" value="CADHERIN-87A"/>
    <property type="match status" value="1"/>
</dbReference>
<gene>
    <name evidence="7" type="ORF">OFUS_LOCUS19753</name>
</gene>
<keyword evidence="2" id="KW-0812">Transmembrane</keyword>
<evidence type="ECO:0000313" key="7">
    <source>
        <dbReference type="EMBL" id="CAH1795178.1"/>
    </source>
</evidence>
<sequence>VLRNSNAPQFVNATYTALVDEREIPGFVVVGVEATDADAELQPNSPNSQIVYSIDPNNVKANQYFAIQPQLGNVYIKKQLIEDPNTRQYQFDIVATDNG</sequence>
<dbReference type="AlphaFoldDB" id="A0A8S4PUE2"/>
<dbReference type="EMBL" id="CAIIXF020000009">
    <property type="protein sequence ID" value="CAH1795178.1"/>
    <property type="molecule type" value="Genomic_DNA"/>
</dbReference>
<dbReference type="GO" id="GO:0005886">
    <property type="term" value="C:plasma membrane"/>
    <property type="evidence" value="ECO:0007669"/>
    <property type="project" value="TreeGrafter"/>
</dbReference>
<dbReference type="Pfam" id="PF00028">
    <property type="entry name" value="Cadherin"/>
    <property type="match status" value="1"/>
</dbReference>
<keyword evidence="5" id="KW-0106">Calcium</keyword>